<dbReference type="KEGG" id="sawl:NGM29_03915"/>
<dbReference type="AlphaFoldDB" id="A0A9E7NAG8"/>
<keyword evidence="2" id="KW-1185">Reference proteome</keyword>
<dbReference type="RefSeq" id="WP_254159093.1">
    <property type="nucleotide sequence ID" value="NZ_CP100355.1"/>
</dbReference>
<evidence type="ECO:0000313" key="2">
    <source>
        <dbReference type="Proteomes" id="UP001056855"/>
    </source>
</evidence>
<proteinExistence type="predicted"/>
<dbReference type="GeneID" id="73289163"/>
<dbReference type="EMBL" id="CP100355">
    <property type="protein sequence ID" value="UTF54435.1"/>
    <property type="molecule type" value="Genomic_DNA"/>
</dbReference>
<accession>A0A9E7NAG8</accession>
<organism evidence="1 2">
    <name type="scientific">Natronosalvus rutilus</name>
    <dbReference type="NCBI Taxonomy" id="2953753"/>
    <lineage>
        <taxon>Archaea</taxon>
        <taxon>Methanobacteriati</taxon>
        <taxon>Methanobacteriota</taxon>
        <taxon>Stenosarchaea group</taxon>
        <taxon>Halobacteria</taxon>
        <taxon>Halobacteriales</taxon>
        <taxon>Natrialbaceae</taxon>
        <taxon>Natronosalvus</taxon>
    </lineage>
</organism>
<dbReference type="Proteomes" id="UP001056855">
    <property type="component" value="Chromosome"/>
</dbReference>
<evidence type="ECO:0000313" key="1">
    <source>
        <dbReference type="EMBL" id="UTF54435.1"/>
    </source>
</evidence>
<protein>
    <submittedName>
        <fullName evidence="1">Uncharacterized protein</fullName>
    </submittedName>
</protein>
<reference evidence="1" key="1">
    <citation type="submission" date="2022-06" db="EMBL/GenBank/DDBJ databases">
        <title>Diverse halophilic archaea isolated from saline environments.</title>
        <authorList>
            <person name="Cui H.-L."/>
        </authorList>
    </citation>
    <scope>NUCLEOTIDE SEQUENCE</scope>
    <source>
        <strain evidence="1">WLHS1</strain>
    </source>
</reference>
<gene>
    <name evidence="1" type="ORF">NGM29_03915</name>
</gene>
<name>A0A9E7NAG8_9EURY</name>
<sequence length="168" mass="18713">MNRRCVLALVGASASVPGVYVAWNWYQAPSLPDGMDVETLYVSGDVFGEPVPPDRDLDWREERYRIIRDGETGADKITFDDSAITFVEETDFDASSLVLVQTGMQTEPKLALEEISRTGDGIHLDVTVEHPWWRGVNDDLGIHSLLVRVTDERDDALESVSVAIEGYL</sequence>